<protein>
    <recommendedName>
        <fullName evidence="1">PPM-type phosphatase domain-containing protein</fullName>
    </recommendedName>
</protein>
<organism evidence="2 3">
    <name type="scientific">Protea cynaroides</name>
    <dbReference type="NCBI Taxonomy" id="273540"/>
    <lineage>
        <taxon>Eukaryota</taxon>
        <taxon>Viridiplantae</taxon>
        <taxon>Streptophyta</taxon>
        <taxon>Embryophyta</taxon>
        <taxon>Tracheophyta</taxon>
        <taxon>Spermatophyta</taxon>
        <taxon>Magnoliopsida</taxon>
        <taxon>Proteales</taxon>
        <taxon>Proteaceae</taxon>
        <taxon>Protea</taxon>
    </lineage>
</organism>
<feature type="domain" description="PPM-type phosphatase" evidence="1">
    <location>
        <begin position="171"/>
        <end position="544"/>
    </location>
</feature>
<dbReference type="InterPro" id="IPR015655">
    <property type="entry name" value="PP2C"/>
</dbReference>
<dbReference type="Pfam" id="PF00481">
    <property type="entry name" value="PP2C"/>
    <property type="match status" value="1"/>
</dbReference>
<proteinExistence type="predicted"/>
<sequence length="557" mass="60330">MDSNLVMFGLSVDLALSRTDIGEVKAVIMLGEIINGPDGELKVSFGYQCNGYEGSCELYGGCEISPGTKHQRSSSSFSWLSGAALSANATLANTNICNGLIGEGILPGLDSPKSFRRVPSSPSFSRLDILSTSLQSGGSILSSSVSTQSEPSEWDFSLLKSMSAPSRSEGFLNAREVQVAGGAAGEDRVQAVCSEENGWLFCGIYDGFNGRDAADFLAGTLYETIVFYLTFLDLGAKQDTVISSGGSLPYFLEDSTNSPHKGSSPGILGILRSKNPRINNVTMEAPLAKEEDSSDLFRQGVLDSLQHALSQAENDFLYMVEQEMEDRPDLVSIGSCVLVVLLHRNDLYVLNLGDSRAVLATYREGIDEGGTKALEVIQLTDSHTVDNEVERKKLLSDHPDDPTTVVAGKVKGKLKLTRAFGVGYLKKKKMNDVLMGILRIQNLLSPPYISTQPSVNIHRISKNDHFVIVGSDGLFDFFSNDEAVKLVLTYILSNPFGDPAKFLLEQLLSRAANSAGFSTEELMRIPAGWRRKYHDDVTVIVIILGSNQRTSTASTCL</sequence>
<dbReference type="EMBL" id="JAMYWD010000011">
    <property type="protein sequence ID" value="KAJ4955964.1"/>
    <property type="molecule type" value="Genomic_DNA"/>
</dbReference>
<dbReference type="OrthoDB" id="420076at2759"/>
<keyword evidence="3" id="KW-1185">Reference proteome</keyword>
<name>A0A9Q0GYK0_9MAGN</name>
<accession>A0A9Q0GYK0</accession>
<dbReference type="InterPro" id="IPR036457">
    <property type="entry name" value="PPM-type-like_dom_sf"/>
</dbReference>
<dbReference type="PANTHER" id="PTHR13832:SF550">
    <property type="entry name" value="PROTEIN PHOSPHATASE 2C 40-RELATED"/>
    <property type="match status" value="1"/>
</dbReference>
<dbReference type="Gene3D" id="3.60.40.10">
    <property type="entry name" value="PPM-type phosphatase domain"/>
    <property type="match status" value="1"/>
</dbReference>
<dbReference type="PANTHER" id="PTHR13832">
    <property type="entry name" value="PROTEIN PHOSPHATASE 2C"/>
    <property type="match status" value="1"/>
</dbReference>
<evidence type="ECO:0000313" key="2">
    <source>
        <dbReference type="EMBL" id="KAJ4955964.1"/>
    </source>
</evidence>
<dbReference type="GO" id="GO:0004722">
    <property type="term" value="F:protein serine/threonine phosphatase activity"/>
    <property type="evidence" value="ECO:0007669"/>
    <property type="project" value="InterPro"/>
</dbReference>
<dbReference type="Proteomes" id="UP001141806">
    <property type="component" value="Unassembled WGS sequence"/>
</dbReference>
<dbReference type="CDD" id="cd00143">
    <property type="entry name" value="PP2Cc"/>
    <property type="match status" value="1"/>
</dbReference>
<gene>
    <name evidence="2" type="ORF">NE237_012747</name>
</gene>
<evidence type="ECO:0000259" key="1">
    <source>
        <dbReference type="PROSITE" id="PS51746"/>
    </source>
</evidence>
<dbReference type="SUPFAM" id="SSF81606">
    <property type="entry name" value="PP2C-like"/>
    <property type="match status" value="1"/>
</dbReference>
<dbReference type="AlphaFoldDB" id="A0A9Q0GYK0"/>
<dbReference type="PROSITE" id="PS51746">
    <property type="entry name" value="PPM_2"/>
    <property type="match status" value="1"/>
</dbReference>
<dbReference type="InterPro" id="IPR001932">
    <property type="entry name" value="PPM-type_phosphatase-like_dom"/>
</dbReference>
<dbReference type="SMART" id="SM00332">
    <property type="entry name" value="PP2Cc"/>
    <property type="match status" value="1"/>
</dbReference>
<evidence type="ECO:0000313" key="3">
    <source>
        <dbReference type="Proteomes" id="UP001141806"/>
    </source>
</evidence>
<reference evidence="2" key="1">
    <citation type="journal article" date="2023" name="Plant J.">
        <title>The genome of the king protea, Protea cynaroides.</title>
        <authorList>
            <person name="Chang J."/>
            <person name="Duong T.A."/>
            <person name="Schoeman C."/>
            <person name="Ma X."/>
            <person name="Roodt D."/>
            <person name="Barker N."/>
            <person name="Li Z."/>
            <person name="Van de Peer Y."/>
            <person name="Mizrachi E."/>
        </authorList>
    </citation>
    <scope>NUCLEOTIDE SEQUENCE</scope>
    <source>
        <tissue evidence="2">Young leaves</tissue>
    </source>
</reference>
<comment type="caution">
    <text evidence="2">The sequence shown here is derived from an EMBL/GenBank/DDBJ whole genome shotgun (WGS) entry which is preliminary data.</text>
</comment>